<name>A0A6L5BMW4_9PSED</name>
<accession>A0A6L5BMW4</accession>
<dbReference type="AlphaFoldDB" id="A0A6L5BMW4"/>
<dbReference type="EMBL" id="JAAAXX010000003">
    <property type="protein sequence ID" value="KAF2389022.1"/>
    <property type="molecule type" value="Genomic_DNA"/>
</dbReference>
<evidence type="ECO:0000313" key="1">
    <source>
        <dbReference type="EMBL" id="KAF2389022.1"/>
    </source>
</evidence>
<reference evidence="1 2" key="1">
    <citation type="submission" date="2019-12" db="EMBL/GenBank/DDBJ databases">
        <title>Endophytic bacteria associated with Panax ginseng seedlings.</title>
        <authorList>
            <person name="Park J.M."/>
            <person name="Shin R."/>
            <person name="Jo S.H."/>
        </authorList>
    </citation>
    <scope>NUCLEOTIDE SEQUENCE [LARGE SCALE GENOMIC DNA]</scope>
    <source>
        <strain evidence="1 2">PgKB32</strain>
    </source>
</reference>
<gene>
    <name evidence="1" type="ORF">FX983_06552</name>
</gene>
<dbReference type="Proteomes" id="UP000475265">
    <property type="component" value="Unassembled WGS sequence"/>
</dbReference>
<protein>
    <submittedName>
        <fullName evidence="1">Uncharacterized protein</fullName>
    </submittedName>
</protein>
<organism evidence="1 2">
    <name type="scientific">Pseudomonas frederiksbergensis</name>
    <dbReference type="NCBI Taxonomy" id="104087"/>
    <lineage>
        <taxon>Bacteria</taxon>
        <taxon>Pseudomonadati</taxon>
        <taxon>Pseudomonadota</taxon>
        <taxon>Gammaproteobacteria</taxon>
        <taxon>Pseudomonadales</taxon>
        <taxon>Pseudomonadaceae</taxon>
        <taxon>Pseudomonas</taxon>
    </lineage>
</organism>
<comment type="caution">
    <text evidence="1">The sequence shown here is derived from an EMBL/GenBank/DDBJ whole genome shotgun (WGS) entry which is preliminary data.</text>
</comment>
<sequence length="446" mass="50381">MPEQGRELRVGRLDPGARTLCAHAHTQRQGVDEHAQRAISALAALHPPHQYGAEHHLFAARHPTDDLRPGQMHQARRTHAKLPRLHSQTHGQRRIDHLMLFFNPTAIALHILQTERQRRLVDIAEHVAEERFVLLTAHAQSGLRHMITVRHGGAELLRLAQQMGLHFMHHHFKRGVVQRHVVEQQHADPAVIRRVLRIGQPHQRSLGNIQSIVTRVETLVQLLHHIPRCRIGRDFLNHHLRPTPDHLHRRGQPLPDHAGAQDIVTRHHALQGLGKRIHAVTAVKTEQHLQHVRITLGRGEVVIQDPFLQRCQRVDVLHVGDATRYGGDDAVDGLLIEVGQRQHVRGDALAILGNPIRRHQHFGLIAHGRGQRGQRWLAKEDANVSGEINLAHTLDELHGQQRMSAQFKEIVMPADLLDLQQVLPDSGDGAFDLALRGDVFATRVGH</sequence>
<proteinExistence type="predicted"/>
<evidence type="ECO:0000313" key="2">
    <source>
        <dbReference type="Proteomes" id="UP000475265"/>
    </source>
</evidence>